<dbReference type="SUPFAM" id="SSF51215">
    <property type="entry name" value="Regulatory protein AraC"/>
    <property type="match status" value="1"/>
</dbReference>
<dbReference type="Pfam" id="PF02311">
    <property type="entry name" value="AraC_binding"/>
    <property type="match status" value="1"/>
</dbReference>
<keyword evidence="2" id="KW-0238">DNA-binding</keyword>
<dbReference type="Gene3D" id="1.10.10.60">
    <property type="entry name" value="Homeodomain-like"/>
    <property type="match status" value="1"/>
</dbReference>
<dbReference type="GO" id="GO:0043565">
    <property type="term" value="F:sequence-specific DNA binding"/>
    <property type="evidence" value="ECO:0007669"/>
    <property type="project" value="InterPro"/>
</dbReference>
<dbReference type="HOGENOM" id="CLU_000445_88_2_10"/>
<dbReference type="STRING" id="743722.Sph21_1265"/>
<dbReference type="InterPro" id="IPR003313">
    <property type="entry name" value="AraC-bd"/>
</dbReference>
<dbReference type="Gene3D" id="2.60.120.10">
    <property type="entry name" value="Jelly Rolls"/>
    <property type="match status" value="1"/>
</dbReference>
<dbReference type="InterPro" id="IPR020449">
    <property type="entry name" value="Tscrpt_reg_AraC-type_HTH"/>
</dbReference>
<protein>
    <submittedName>
        <fullName evidence="5">Transcriptional regulator, AraC family</fullName>
    </submittedName>
</protein>
<evidence type="ECO:0000256" key="3">
    <source>
        <dbReference type="ARBA" id="ARBA00023163"/>
    </source>
</evidence>
<organism evidence="5">
    <name type="scientific">Sphingobacterium sp. (strain 21)</name>
    <dbReference type="NCBI Taxonomy" id="743722"/>
    <lineage>
        <taxon>Bacteria</taxon>
        <taxon>Pseudomonadati</taxon>
        <taxon>Bacteroidota</taxon>
        <taxon>Sphingobacteriia</taxon>
        <taxon>Sphingobacteriales</taxon>
        <taxon>Sphingobacteriaceae</taxon>
        <taxon>Sphingobacterium</taxon>
    </lineage>
</organism>
<dbReference type="InterPro" id="IPR037923">
    <property type="entry name" value="HTH-like"/>
</dbReference>
<dbReference type="PROSITE" id="PS01124">
    <property type="entry name" value="HTH_ARAC_FAMILY_2"/>
    <property type="match status" value="1"/>
</dbReference>
<dbReference type="OrthoDB" id="2585681at2"/>
<keyword evidence="3" id="KW-0804">Transcription</keyword>
<dbReference type="SUPFAM" id="SSF46689">
    <property type="entry name" value="Homeodomain-like"/>
    <property type="match status" value="1"/>
</dbReference>
<evidence type="ECO:0000259" key="4">
    <source>
        <dbReference type="PROSITE" id="PS01124"/>
    </source>
</evidence>
<dbReference type="Pfam" id="PF12833">
    <property type="entry name" value="HTH_18"/>
    <property type="match status" value="1"/>
</dbReference>
<proteinExistence type="predicted"/>
<dbReference type="PANTHER" id="PTHR43280">
    <property type="entry name" value="ARAC-FAMILY TRANSCRIPTIONAL REGULATOR"/>
    <property type="match status" value="1"/>
</dbReference>
<reference evidence="5" key="1">
    <citation type="submission" date="2011-03" db="EMBL/GenBank/DDBJ databases">
        <title>Complete sequence of Sphingobacterium sp. 21.</title>
        <authorList>
            <consortium name="US DOE Joint Genome Institute"/>
            <person name="Lucas S."/>
            <person name="Copeland A."/>
            <person name="Lapidus A."/>
            <person name="Cheng J.-F."/>
            <person name="Goodwin L."/>
            <person name="Pitluck S."/>
            <person name="Davenport K."/>
            <person name="Detter J.C."/>
            <person name="Han C."/>
            <person name="Tapia R."/>
            <person name="Land M."/>
            <person name="Hauser L."/>
            <person name="Kyrpides N."/>
            <person name="Ivanova N."/>
            <person name="Ovchinnikova G."/>
            <person name="Pagani I."/>
            <person name="Siebers A.K."/>
            <person name="Allgaier M."/>
            <person name="Thelen M.P."/>
            <person name="Hugenholtz P."/>
            <person name="Woyke T."/>
        </authorList>
    </citation>
    <scope>NUCLEOTIDE SEQUENCE</scope>
    <source>
        <strain evidence="5">21</strain>
    </source>
</reference>
<keyword evidence="1" id="KW-0805">Transcription regulation</keyword>
<sequence length="263" mass="30827">MKVYPIKDIIPEYTKLTAYYVGIFEDTPDPDIEWPHRHACYSFVWFTQGSGINVIDFDEYEILPNRVFMMNPKQIHNWNYSMDSRGYFLLIEEPLARQLDVEFSNPFIDLVEEDVYFIEEIFKRMIVHNNQQMAIPYLFSLLLGSEDKPQGRNDITTRFKKLVTENIDKNYAIEQYAEKLGSTTELLSQACKADTGLTAKQLQLDLKMTEAKRLMLYSSLNASEIAFRLGFEDSSYFARIFKKKANFSPAEFREKYLKNGKKS</sequence>
<dbReference type="SMART" id="SM00342">
    <property type="entry name" value="HTH_ARAC"/>
    <property type="match status" value="1"/>
</dbReference>
<dbReference type="KEGG" id="shg:Sph21_1265"/>
<dbReference type="eggNOG" id="COG2207">
    <property type="taxonomic scope" value="Bacteria"/>
</dbReference>
<dbReference type="PRINTS" id="PR00032">
    <property type="entry name" value="HTHARAC"/>
</dbReference>
<name>F4CE68_SPHS2</name>
<dbReference type="EMBL" id="CP002584">
    <property type="protein sequence ID" value="ADZ77829.1"/>
    <property type="molecule type" value="Genomic_DNA"/>
</dbReference>
<dbReference type="InterPro" id="IPR014710">
    <property type="entry name" value="RmlC-like_jellyroll"/>
</dbReference>
<dbReference type="GO" id="GO:0003700">
    <property type="term" value="F:DNA-binding transcription factor activity"/>
    <property type="evidence" value="ECO:0007669"/>
    <property type="project" value="InterPro"/>
</dbReference>
<dbReference type="InterPro" id="IPR018060">
    <property type="entry name" value="HTH_AraC"/>
</dbReference>
<feature type="domain" description="HTH araC/xylS-type" evidence="4">
    <location>
        <begin position="157"/>
        <end position="255"/>
    </location>
</feature>
<dbReference type="InterPro" id="IPR009057">
    <property type="entry name" value="Homeodomain-like_sf"/>
</dbReference>
<dbReference type="PANTHER" id="PTHR43280:SF32">
    <property type="entry name" value="TRANSCRIPTIONAL REGULATORY PROTEIN"/>
    <property type="match status" value="1"/>
</dbReference>
<evidence type="ECO:0000256" key="1">
    <source>
        <dbReference type="ARBA" id="ARBA00023015"/>
    </source>
</evidence>
<accession>F4CE68</accession>
<evidence type="ECO:0000313" key="5">
    <source>
        <dbReference type="EMBL" id="ADZ77829.1"/>
    </source>
</evidence>
<dbReference type="AlphaFoldDB" id="F4CE68"/>
<evidence type="ECO:0000256" key="2">
    <source>
        <dbReference type="ARBA" id="ARBA00023125"/>
    </source>
</evidence>
<gene>
    <name evidence="5" type="ordered locus">Sph21_1265</name>
</gene>
<dbReference type="PATRIC" id="fig|743722.3.peg.1355"/>